<dbReference type="CDD" id="cd00093">
    <property type="entry name" value="HTH_XRE"/>
    <property type="match status" value="1"/>
</dbReference>
<dbReference type="SMART" id="SM00530">
    <property type="entry name" value="HTH_XRE"/>
    <property type="match status" value="1"/>
</dbReference>
<reference evidence="2 3" key="1">
    <citation type="submission" date="2019-06" db="EMBL/GenBank/DDBJ databases">
        <authorList>
            <person name="Anderson T.C."/>
            <person name="Ballou V.G."/>
            <person name="Berkey V.K."/>
            <person name="Bonaccorso K.R."/>
            <person name="Busby L.B."/>
            <person name="Carey D.A."/>
            <person name="Cutaia C."/>
            <person name="Dalenburg J."/>
            <person name="Diaz-Ramirez E."/>
            <person name="Holmes K.J."/>
            <person name="Liner T.A."/>
            <person name="McGrew S.T."/>
            <person name="Meares D.P."/>
            <person name="Mordente R.E."/>
            <person name="Pietrzak P.A."/>
            <person name="Shirley O.A."/>
            <person name="Slimani Z."/>
            <person name="Smith A.M."/>
            <person name="Wallace S.D."/>
            <person name="Wright Y.S."/>
            <person name="Williams D.C."/>
            <person name="Garlena R.A."/>
            <person name="Russell D.A."/>
            <person name="Pope W.H."/>
            <person name="Jacobs-Sera D."/>
            <person name="Hatfull G.F."/>
        </authorList>
    </citation>
    <scope>NUCLEOTIDE SEQUENCE [LARGE SCALE GENOMIC DNA]</scope>
</reference>
<dbReference type="KEGG" id="vg:77939127"/>
<feature type="domain" description="HTH cro/C1-type" evidence="1">
    <location>
        <begin position="14"/>
        <end position="69"/>
    </location>
</feature>
<dbReference type="GO" id="GO:0003677">
    <property type="term" value="F:DNA binding"/>
    <property type="evidence" value="ECO:0007669"/>
    <property type="project" value="InterPro"/>
</dbReference>
<dbReference type="Proteomes" id="UP000320787">
    <property type="component" value="Segment"/>
</dbReference>
<keyword evidence="3" id="KW-1185">Reference proteome</keyword>
<gene>
    <name evidence="2" type="primary">47</name>
    <name evidence="2" type="ORF">SEA_MAYWEATHER_47</name>
</gene>
<proteinExistence type="predicted"/>
<dbReference type="PROSITE" id="PS50943">
    <property type="entry name" value="HTH_CROC1"/>
    <property type="match status" value="1"/>
</dbReference>
<dbReference type="EMBL" id="MN062716">
    <property type="protein sequence ID" value="QDP45209.1"/>
    <property type="molecule type" value="Genomic_DNA"/>
</dbReference>
<evidence type="ECO:0000313" key="2">
    <source>
        <dbReference type="EMBL" id="QDP45209.1"/>
    </source>
</evidence>
<dbReference type="SUPFAM" id="SSF47413">
    <property type="entry name" value="lambda repressor-like DNA-binding domains"/>
    <property type="match status" value="1"/>
</dbReference>
<dbReference type="GeneID" id="77939127"/>
<dbReference type="RefSeq" id="YP_010663108.1">
    <property type="nucleotide sequence ID" value="NC_070892.1"/>
</dbReference>
<accession>A0A516KU40</accession>
<organism evidence="2 3">
    <name type="scientific">Gordonia phage Mayweather</name>
    <dbReference type="NCBI Taxonomy" id="2590931"/>
    <lineage>
        <taxon>Viruses</taxon>
        <taxon>Duplodnaviria</taxon>
        <taxon>Heunggongvirae</taxon>
        <taxon>Uroviricota</taxon>
        <taxon>Caudoviricetes</taxon>
        <taxon>Ponsvirus</taxon>
        <taxon>Ponsvirus mayweather</taxon>
    </lineage>
</organism>
<name>A0A516KU40_9CAUD</name>
<dbReference type="Pfam" id="PF01381">
    <property type="entry name" value="HTH_3"/>
    <property type="match status" value="1"/>
</dbReference>
<evidence type="ECO:0000259" key="1">
    <source>
        <dbReference type="PROSITE" id="PS50943"/>
    </source>
</evidence>
<dbReference type="InterPro" id="IPR001387">
    <property type="entry name" value="Cro/C1-type_HTH"/>
</dbReference>
<sequence length="91" mass="10072">MRKLGSNTVLAHRLKLLRKQYGLSQQAVADLTGISRGTIANVESHRRDDITVSELMTLGAFFNQPWYVLADGTFPLTVDLEGEGPLDSTRI</sequence>
<protein>
    <submittedName>
        <fullName evidence="2">Helix-turn-helix DNA binding protein</fullName>
    </submittedName>
</protein>
<dbReference type="Gene3D" id="1.10.260.40">
    <property type="entry name" value="lambda repressor-like DNA-binding domains"/>
    <property type="match status" value="1"/>
</dbReference>
<evidence type="ECO:0000313" key="3">
    <source>
        <dbReference type="Proteomes" id="UP000320787"/>
    </source>
</evidence>
<dbReference type="InterPro" id="IPR010982">
    <property type="entry name" value="Lambda_DNA-bd_dom_sf"/>
</dbReference>